<dbReference type="Pfam" id="PF05699">
    <property type="entry name" value="Dimer_Tnp_hAT"/>
    <property type="match status" value="1"/>
</dbReference>
<protein>
    <recommendedName>
        <fullName evidence="1">HAT C-terminal dimerisation domain-containing protein</fullName>
    </recommendedName>
</protein>
<comment type="caution">
    <text evidence="2">The sequence shown here is derived from an EMBL/GenBank/DDBJ whole genome shotgun (WGS) entry which is preliminary data.</text>
</comment>
<dbReference type="SUPFAM" id="SSF53098">
    <property type="entry name" value="Ribonuclease H-like"/>
    <property type="match status" value="1"/>
</dbReference>
<reference evidence="3" key="1">
    <citation type="submission" date="2014-03" db="EMBL/GenBank/DDBJ databases">
        <title>The Genome Sequence of Puccinia striiformis f. sp. tritici PST-78.</title>
        <authorList>
            <consortium name="The Broad Institute Genome Sequencing Platform"/>
            <person name="Cuomo C."/>
            <person name="Hulbert S."/>
            <person name="Chen X."/>
            <person name="Walker B."/>
            <person name="Young S.K."/>
            <person name="Zeng Q."/>
            <person name="Gargeya S."/>
            <person name="Fitzgerald M."/>
            <person name="Haas B."/>
            <person name="Abouelleil A."/>
            <person name="Alvarado L."/>
            <person name="Arachchi H.M."/>
            <person name="Berlin A.M."/>
            <person name="Chapman S.B."/>
            <person name="Goldberg J."/>
            <person name="Griggs A."/>
            <person name="Gujja S."/>
            <person name="Hansen M."/>
            <person name="Howarth C."/>
            <person name="Imamovic A."/>
            <person name="Larimer J."/>
            <person name="McCowan C."/>
            <person name="Montmayeur A."/>
            <person name="Murphy C."/>
            <person name="Neiman D."/>
            <person name="Pearson M."/>
            <person name="Priest M."/>
            <person name="Roberts A."/>
            <person name="Saif S."/>
            <person name="Shea T."/>
            <person name="Sisk P."/>
            <person name="Sykes S."/>
            <person name="Wortman J."/>
            <person name="Nusbaum C."/>
            <person name="Birren B."/>
        </authorList>
    </citation>
    <scope>NUCLEOTIDE SEQUENCE [LARGE SCALE GENOMIC DNA]</scope>
    <source>
        <strain evidence="3">race PST-78</strain>
    </source>
</reference>
<accession>A0A0L0VA10</accession>
<dbReference type="AlphaFoldDB" id="A0A0L0VA10"/>
<name>A0A0L0VA10_9BASI</name>
<evidence type="ECO:0000313" key="2">
    <source>
        <dbReference type="EMBL" id="KNE95814.1"/>
    </source>
</evidence>
<dbReference type="GO" id="GO:0046983">
    <property type="term" value="F:protein dimerization activity"/>
    <property type="evidence" value="ECO:0007669"/>
    <property type="project" value="InterPro"/>
</dbReference>
<keyword evidence="3" id="KW-1185">Reference proteome</keyword>
<gene>
    <name evidence="2" type="ORF">PSTG_10874</name>
</gene>
<evidence type="ECO:0000259" key="1">
    <source>
        <dbReference type="Pfam" id="PF05699"/>
    </source>
</evidence>
<dbReference type="EMBL" id="AJIL01000091">
    <property type="protein sequence ID" value="KNE95814.1"/>
    <property type="molecule type" value="Genomic_DNA"/>
</dbReference>
<feature type="domain" description="HAT C-terminal dimerisation" evidence="1">
    <location>
        <begin position="54"/>
        <end position="115"/>
    </location>
</feature>
<dbReference type="Proteomes" id="UP000054564">
    <property type="component" value="Unassembled WGS sequence"/>
</dbReference>
<evidence type="ECO:0000313" key="3">
    <source>
        <dbReference type="Proteomes" id="UP000054564"/>
    </source>
</evidence>
<sequence length="157" mass="17759">MTLTGYYDQQDRLEQLMLISSPIHKVGVLIVKLIVVACCLHLVPPLAERVVILDDGSPIDALKWWIQQKRAGNTHGGLLQMALDVLRCPATSVDVEHTFLFGCHYVTQKRHCLNSILVTRGMSIAFYSKNKLIEPGLLKKWKDGLKEEKEELSNQVH</sequence>
<dbReference type="InterPro" id="IPR008906">
    <property type="entry name" value="HATC_C_dom"/>
</dbReference>
<organism evidence="2 3">
    <name type="scientific">Puccinia striiformis f. sp. tritici PST-78</name>
    <dbReference type="NCBI Taxonomy" id="1165861"/>
    <lineage>
        <taxon>Eukaryota</taxon>
        <taxon>Fungi</taxon>
        <taxon>Dikarya</taxon>
        <taxon>Basidiomycota</taxon>
        <taxon>Pucciniomycotina</taxon>
        <taxon>Pucciniomycetes</taxon>
        <taxon>Pucciniales</taxon>
        <taxon>Pucciniaceae</taxon>
        <taxon>Puccinia</taxon>
    </lineage>
</organism>
<dbReference type="InterPro" id="IPR012337">
    <property type="entry name" value="RNaseH-like_sf"/>
</dbReference>
<proteinExistence type="predicted"/>